<evidence type="ECO:0000313" key="2">
    <source>
        <dbReference type="Proteomes" id="UP001501591"/>
    </source>
</evidence>
<evidence type="ECO:0000313" key="1">
    <source>
        <dbReference type="EMBL" id="GAA3947860.1"/>
    </source>
</evidence>
<organism evidence="1 2">
    <name type="scientific">Microbacterium soli</name>
    <dbReference type="NCBI Taxonomy" id="446075"/>
    <lineage>
        <taxon>Bacteria</taxon>
        <taxon>Bacillati</taxon>
        <taxon>Actinomycetota</taxon>
        <taxon>Actinomycetes</taxon>
        <taxon>Micrococcales</taxon>
        <taxon>Microbacteriaceae</taxon>
        <taxon>Microbacterium</taxon>
    </lineage>
</organism>
<keyword evidence="2" id="KW-1185">Reference proteome</keyword>
<name>A0ABP7NIF5_9MICO</name>
<protein>
    <recommendedName>
        <fullName evidence="3">Phage tail protein</fullName>
    </recommendedName>
</protein>
<dbReference type="Proteomes" id="UP001501591">
    <property type="component" value="Unassembled WGS sequence"/>
</dbReference>
<proteinExistence type="predicted"/>
<gene>
    <name evidence="1" type="ORF">GCM10022383_27060</name>
</gene>
<comment type="caution">
    <text evidence="1">The sequence shown here is derived from an EMBL/GenBank/DDBJ whole genome shotgun (WGS) entry which is preliminary data.</text>
</comment>
<sequence length="204" mass="21413">MVADAAGNDILAVGVPVTGSIGFAPFGTTIPTPEEGADPDLTLDSSFVKIGLLKEDGGPQFAWAADGDPITFWQEGYSIPSGLANVTLTITAAETLSDRVREIIAGIAPDSHGYLEIDGGGHATQWVVFSEEIFKNGAIRRRVAANVTLASSEEDQNTRGEVMGNALTFNIHTSPVLHNKHFGEWVLPPEEPGNGGGTDPGDDD</sequence>
<reference evidence="2" key="1">
    <citation type="journal article" date="2019" name="Int. J. Syst. Evol. Microbiol.">
        <title>The Global Catalogue of Microorganisms (GCM) 10K type strain sequencing project: providing services to taxonomists for standard genome sequencing and annotation.</title>
        <authorList>
            <consortium name="The Broad Institute Genomics Platform"/>
            <consortium name="The Broad Institute Genome Sequencing Center for Infectious Disease"/>
            <person name="Wu L."/>
            <person name="Ma J."/>
        </authorList>
    </citation>
    <scope>NUCLEOTIDE SEQUENCE [LARGE SCALE GENOMIC DNA]</scope>
    <source>
        <strain evidence="2">JCM 17024</strain>
    </source>
</reference>
<dbReference type="RefSeq" id="WP_344820235.1">
    <property type="nucleotide sequence ID" value="NZ_BAABCP010000002.1"/>
</dbReference>
<dbReference type="EMBL" id="BAABCP010000002">
    <property type="protein sequence ID" value="GAA3947860.1"/>
    <property type="molecule type" value="Genomic_DNA"/>
</dbReference>
<evidence type="ECO:0008006" key="3">
    <source>
        <dbReference type="Google" id="ProtNLM"/>
    </source>
</evidence>
<accession>A0ABP7NIF5</accession>